<dbReference type="InterPro" id="IPR018764">
    <property type="entry name" value="RskA_C"/>
</dbReference>
<evidence type="ECO:0000313" key="5">
    <source>
        <dbReference type="EMBL" id="GGP30452.1"/>
    </source>
</evidence>
<dbReference type="GeneID" id="59165185"/>
<reference evidence="6" key="3">
    <citation type="journal article" date="2019" name="Int. J. Syst. Evol. Microbiol.">
        <title>The Global Catalogue of Microorganisms (GCM) 10K type strain sequencing project: providing services to taxonomists for standard genome sequencing and annotation.</title>
        <authorList>
            <consortium name="The Broad Institute Genomics Platform"/>
            <consortium name="The Broad Institute Genome Sequencing Center for Infectious Disease"/>
            <person name="Wu L."/>
            <person name="Ma J."/>
        </authorList>
    </citation>
    <scope>NUCLEOTIDE SEQUENCE [LARGE SCALE GENOMIC DNA]</scope>
    <source>
        <strain evidence="6">CGMCC 1.8884</strain>
    </source>
</reference>
<keyword evidence="6" id="KW-1185">Reference proteome</keyword>
<dbReference type="Proteomes" id="UP000630135">
    <property type="component" value="Unassembled WGS sequence"/>
</dbReference>
<evidence type="ECO:0000313" key="4">
    <source>
        <dbReference type="EMBL" id="GGI73646.1"/>
    </source>
</evidence>
<evidence type="ECO:0000256" key="2">
    <source>
        <dbReference type="SAM" id="Phobius"/>
    </source>
</evidence>
<accession>A0AAV4K0G3</accession>
<gene>
    <name evidence="5" type="ORF">GCM10008021_21030</name>
    <name evidence="4" type="ORF">GCM10010914_04630</name>
</gene>
<proteinExistence type="predicted"/>
<reference evidence="4" key="2">
    <citation type="journal article" date="2014" name="Int. J. Syst. Evol. Microbiol.">
        <title>Complete genome sequence of Corynebacterium casei LMG S-19264T (=DSM 44701T), isolated from a smear-ripened cheese.</title>
        <authorList>
            <consortium name="US DOE Joint Genome Institute (JGI-PGF)"/>
            <person name="Walter F."/>
            <person name="Albersmeier A."/>
            <person name="Kalinowski J."/>
            <person name="Ruckert C."/>
        </authorList>
    </citation>
    <scope>NUCLEOTIDE SEQUENCE</scope>
    <source>
        <strain evidence="4">CGMCC 1.8885</strain>
    </source>
</reference>
<dbReference type="AlphaFoldDB" id="A0AAV4K0G3"/>
<protein>
    <recommendedName>
        <fullName evidence="3">Anti-sigma K factor RskA C-terminal domain-containing protein</fullName>
    </recommendedName>
</protein>
<keyword evidence="2" id="KW-0812">Transmembrane</keyword>
<feature type="domain" description="Anti-sigma K factor RskA C-terminal" evidence="3">
    <location>
        <begin position="123"/>
        <end position="240"/>
    </location>
</feature>
<reference evidence="4" key="4">
    <citation type="submission" date="2023-08" db="EMBL/GenBank/DDBJ databases">
        <authorList>
            <person name="Sun Q."/>
            <person name="Zhou Y."/>
        </authorList>
    </citation>
    <scope>NUCLEOTIDE SEQUENCE</scope>
    <source>
        <strain evidence="5">CGMCC 1.8884</strain>
        <strain evidence="4">CGMCC 1.8885</strain>
    </source>
</reference>
<feature type="transmembrane region" description="Helical" evidence="2">
    <location>
        <begin position="118"/>
        <end position="136"/>
    </location>
</feature>
<evidence type="ECO:0000256" key="1">
    <source>
        <dbReference type="SAM" id="MobiDB-lite"/>
    </source>
</evidence>
<organism evidence="4 7">
    <name type="scientific">Deinococcus wulumuqiensis</name>
    <dbReference type="NCBI Taxonomy" id="980427"/>
    <lineage>
        <taxon>Bacteria</taxon>
        <taxon>Thermotogati</taxon>
        <taxon>Deinococcota</taxon>
        <taxon>Deinococci</taxon>
        <taxon>Deinococcales</taxon>
        <taxon>Deinococcaceae</taxon>
        <taxon>Deinococcus</taxon>
    </lineage>
</organism>
<name>A0AAV4K0G3_9DEIO</name>
<feature type="region of interest" description="Disordered" evidence="1">
    <location>
        <begin position="76"/>
        <end position="114"/>
    </location>
</feature>
<dbReference type="Pfam" id="PF10099">
    <property type="entry name" value="RskA_C"/>
    <property type="match status" value="1"/>
</dbReference>
<evidence type="ECO:0000313" key="6">
    <source>
        <dbReference type="Proteomes" id="UP000630135"/>
    </source>
</evidence>
<dbReference type="RefSeq" id="WP_017870548.1">
    <property type="nucleotide sequence ID" value="NZ_BMLZ01000027.1"/>
</dbReference>
<dbReference type="EMBL" id="BMMA01000002">
    <property type="protein sequence ID" value="GGI73646.1"/>
    <property type="molecule type" value="Genomic_DNA"/>
</dbReference>
<evidence type="ECO:0000259" key="3">
    <source>
        <dbReference type="Pfam" id="PF10099"/>
    </source>
</evidence>
<dbReference type="GO" id="GO:0005886">
    <property type="term" value="C:plasma membrane"/>
    <property type="evidence" value="ECO:0007669"/>
    <property type="project" value="InterPro"/>
</dbReference>
<sequence>MSASRQELLALALGQLGSADQQRVQQALDHDPALRAALRRDLDALASLLADLDPYAQSIPEGADLRLLERVRAETAAQSRPPLPAGRHDAQAGQAPASEAAHAAPAPSRAPRRPDPSWALPALLALAAALALGFFLRPAGDAASRYAAAPGAQLEAVQDSGGAVARLVRLGDGRVYVHMDRPLESGRVYQLWRLLPGPGNAPLPRSLGVFESGLITRAMPRQAVLAVSVEPPGGSEQPSTPLLFKFRLR</sequence>
<dbReference type="Proteomes" id="UP000652720">
    <property type="component" value="Unassembled WGS sequence"/>
</dbReference>
<feature type="compositionally biased region" description="Low complexity" evidence="1">
    <location>
        <begin position="91"/>
        <end position="109"/>
    </location>
</feature>
<reference evidence="5" key="1">
    <citation type="journal article" date="2014" name="Int. J. Syst. Evol. Microbiol.">
        <title>Complete genome of a new Firmicutes species belonging to the dominant human colonic microbiota ('Ruminococcus bicirculans') reveals two chromosomes and a selective capacity to utilize plant glucans.</title>
        <authorList>
            <consortium name="NISC Comparative Sequencing Program"/>
            <person name="Wegmann U."/>
            <person name="Louis P."/>
            <person name="Goesmann A."/>
            <person name="Henrissat B."/>
            <person name="Duncan S.H."/>
            <person name="Flint H.J."/>
        </authorList>
    </citation>
    <scope>NUCLEOTIDE SEQUENCE</scope>
    <source>
        <strain evidence="5">CGMCC 1.8884</strain>
    </source>
</reference>
<keyword evidence="2" id="KW-0472">Membrane</keyword>
<keyword evidence="2" id="KW-1133">Transmembrane helix</keyword>
<comment type="caution">
    <text evidence="4">The sequence shown here is derived from an EMBL/GenBank/DDBJ whole genome shotgun (WGS) entry which is preliminary data.</text>
</comment>
<dbReference type="EMBL" id="BMLZ01000027">
    <property type="protein sequence ID" value="GGP30452.1"/>
    <property type="molecule type" value="Genomic_DNA"/>
</dbReference>
<evidence type="ECO:0000313" key="7">
    <source>
        <dbReference type="Proteomes" id="UP000652720"/>
    </source>
</evidence>